<dbReference type="PANTHER" id="PTHR46018:SF4">
    <property type="entry name" value="METALLO-HYDROLASE YHFI-RELATED"/>
    <property type="match status" value="1"/>
</dbReference>
<feature type="domain" description="Metallo-beta-lactamase" evidence="2">
    <location>
        <begin position="18"/>
        <end position="191"/>
    </location>
</feature>
<dbReference type="Pfam" id="PF12706">
    <property type="entry name" value="Lactamase_B_2"/>
    <property type="match status" value="1"/>
</dbReference>
<gene>
    <name evidence="3" type="ORF">AN477_14740</name>
</gene>
<dbReference type="RefSeq" id="WP_157061990.1">
    <property type="nucleotide sequence ID" value="NZ_LJCO01000064.1"/>
</dbReference>
<dbReference type="GO" id="GO:0042781">
    <property type="term" value="F:3'-tRNA processing endoribonuclease activity"/>
    <property type="evidence" value="ECO:0007669"/>
    <property type="project" value="TreeGrafter"/>
</dbReference>
<comment type="caution">
    <text evidence="3">The sequence shown here is derived from an EMBL/GenBank/DDBJ whole genome shotgun (WGS) entry which is preliminary data.</text>
</comment>
<evidence type="ECO:0000313" key="3">
    <source>
        <dbReference type="EMBL" id="KPV42987.1"/>
    </source>
</evidence>
<dbReference type="Gene3D" id="3.60.15.10">
    <property type="entry name" value="Ribonuclease Z/Hydroxyacylglutathione hydrolase-like"/>
    <property type="match status" value="1"/>
</dbReference>
<evidence type="ECO:0000259" key="2">
    <source>
        <dbReference type="SMART" id="SM00849"/>
    </source>
</evidence>
<dbReference type="OrthoDB" id="9794898at2"/>
<dbReference type="CDD" id="cd07716">
    <property type="entry name" value="RNaseZ_short-form-like_MBL-fold"/>
    <property type="match status" value="1"/>
</dbReference>
<keyword evidence="4" id="KW-1185">Reference proteome</keyword>
<proteinExistence type="predicted"/>
<reference evidence="3 4" key="1">
    <citation type="submission" date="2015-09" db="EMBL/GenBank/DDBJ databases">
        <title>Draft genome sequence of Alicyclobacillus ferrooxydans DSM 22381.</title>
        <authorList>
            <person name="Hemp J."/>
        </authorList>
    </citation>
    <scope>NUCLEOTIDE SEQUENCE [LARGE SCALE GENOMIC DNA]</scope>
    <source>
        <strain evidence="3 4">TC-34</strain>
    </source>
</reference>
<dbReference type="SMART" id="SM00849">
    <property type="entry name" value="Lactamase_B"/>
    <property type="match status" value="1"/>
</dbReference>
<evidence type="ECO:0000256" key="1">
    <source>
        <dbReference type="ARBA" id="ARBA00022833"/>
    </source>
</evidence>
<evidence type="ECO:0000313" key="4">
    <source>
        <dbReference type="Proteomes" id="UP000050482"/>
    </source>
</evidence>
<accession>A0A0P9CBZ5</accession>
<keyword evidence="1" id="KW-0862">Zinc</keyword>
<sequence length="251" mass="27368">MNVHVLGCWGAYPEAGQATTGLLVETDKHKILVDVGSGVLAQLLDVCAIPELTALIVTHHHHDHTADFGVLTYALLLARLMGKRKRPLPMYMLKGSEERMRDLSKEPLADVHIVNATSEIQIDGVRVTFAPTIHPVPCLAVRIEYSGEVFVFSADTAYSEPVIALAKNADLFLCESSMYKGQEKEAKGPGHVTAPQAGQMAGLADVKQLVLTHLPHYGNHQDLITQAMETYHGPVTLAQHRMILQVGGQQI</sequence>
<dbReference type="Proteomes" id="UP000050482">
    <property type="component" value="Unassembled WGS sequence"/>
</dbReference>
<dbReference type="PANTHER" id="PTHR46018">
    <property type="entry name" value="ZINC PHOSPHODIESTERASE ELAC PROTEIN 1"/>
    <property type="match status" value="1"/>
</dbReference>
<dbReference type="SUPFAM" id="SSF56281">
    <property type="entry name" value="Metallo-hydrolase/oxidoreductase"/>
    <property type="match status" value="1"/>
</dbReference>
<dbReference type="InterPro" id="IPR001279">
    <property type="entry name" value="Metallo-B-lactamas"/>
</dbReference>
<dbReference type="STRING" id="471514.AN477_14740"/>
<dbReference type="EMBL" id="LJCO01000064">
    <property type="protein sequence ID" value="KPV42987.1"/>
    <property type="molecule type" value="Genomic_DNA"/>
</dbReference>
<dbReference type="AlphaFoldDB" id="A0A0P9CBZ5"/>
<organism evidence="3 4">
    <name type="scientific">Alicyclobacillus ferrooxydans</name>
    <dbReference type="NCBI Taxonomy" id="471514"/>
    <lineage>
        <taxon>Bacteria</taxon>
        <taxon>Bacillati</taxon>
        <taxon>Bacillota</taxon>
        <taxon>Bacilli</taxon>
        <taxon>Bacillales</taxon>
        <taxon>Alicyclobacillaceae</taxon>
        <taxon>Alicyclobacillus</taxon>
    </lineage>
</organism>
<dbReference type="InterPro" id="IPR036866">
    <property type="entry name" value="RibonucZ/Hydroxyglut_hydro"/>
</dbReference>
<protein>
    <recommendedName>
        <fullName evidence="2">Metallo-beta-lactamase domain-containing protein</fullName>
    </recommendedName>
</protein>
<name>A0A0P9CBZ5_9BACL</name>
<dbReference type="PATRIC" id="fig|471514.4.peg.2534"/>